<keyword evidence="2" id="KW-1185">Reference proteome</keyword>
<accession>A0AA36E9X9</accession>
<evidence type="ECO:0000313" key="1">
    <source>
        <dbReference type="EMBL" id="CAI9288073.1"/>
    </source>
</evidence>
<proteinExistence type="predicted"/>
<dbReference type="AlphaFoldDB" id="A0AA36E9X9"/>
<name>A0AA36E9X9_LACSI</name>
<dbReference type="EMBL" id="OX465081">
    <property type="protein sequence ID" value="CAI9288073.1"/>
    <property type="molecule type" value="Genomic_DNA"/>
</dbReference>
<protein>
    <submittedName>
        <fullName evidence="1">Uncharacterized protein</fullName>
    </submittedName>
</protein>
<reference evidence="1" key="1">
    <citation type="submission" date="2023-04" db="EMBL/GenBank/DDBJ databases">
        <authorList>
            <person name="Vijverberg K."/>
            <person name="Xiong W."/>
            <person name="Schranz E."/>
        </authorList>
    </citation>
    <scope>NUCLEOTIDE SEQUENCE</scope>
</reference>
<sequence>MLNKLILDVFVTARSSLAPWHALKRAMTCFLEPWVIQKKINNVFGCMRSKGISSNEYIEKESNRSSKLFLYSSRMDEVAVEVDNGGNEATTRLSSEGISTNGLCLWQTFYDIP</sequence>
<organism evidence="1 2">
    <name type="scientific">Lactuca saligna</name>
    <name type="common">Willowleaf lettuce</name>
    <dbReference type="NCBI Taxonomy" id="75948"/>
    <lineage>
        <taxon>Eukaryota</taxon>
        <taxon>Viridiplantae</taxon>
        <taxon>Streptophyta</taxon>
        <taxon>Embryophyta</taxon>
        <taxon>Tracheophyta</taxon>
        <taxon>Spermatophyta</taxon>
        <taxon>Magnoliopsida</taxon>
        <taxon>eudicotyledons</taxon>
        <taxon>Gunneridae</taxon>
        <taxon>Pentapetalae</taxon>
        <taxon>asterids</taxon>
        <taxon>campanulids</taxon>
        <taxon>Asterales</taxon>
        <taxon>Asteraceae</taxon>
        <taxon>Cichorioideae</taxon>
        <taxon>Cichorieae</taxon>
        <taxon>Lactucinae</taxon>
        <taxon>Lactuca</taxon>
    </lineage>
</organism>
<evidence type="ECO:0000313" key="2">
    <source>
        <dbReference type="Proteomes" id="UP001177003"/>
    </source>
</evidence>
<dbReference type="Proteomes" id="UP001177003">
    <property type="component" value="Chromosome 5"/>
</dbReference>
<gene>
    <name evidence="1" type="ORF">LSALG_LOCUS27398</name>
</gene>